<dbReference type="EMBL" id="JASBWU010000005">
    <property type="protein sequence ID" value="KAJ9121522.1"/>
    <property type="molecule type" value="Genomic_DNA"/>
</dbReference>
<dbReference type="Proteomes" id="UP001243375">
    <property type="component" value="Unassembled WGS sequence"/>
</dbReference>
<accession>A0ACC2XC72</accession>
<sequence>MNHHPGAWGQTLTPHQRFDAYSSSAPSRYQPSTSGSGIVGNGNDHGFYDAPGGNEAVMAGGVVGHTQQPLVTGTSVLGLVFADGVMLAADNLASYGSLARFRDIQRLIPLESSKHSSSCLAVGGDMSDFQYLQKQLETMIINERTQALGDDHPSLGPVQIYEYLSNLMYARRSKMDPLWNAMLLGGVKDGESFLGYVDLLGTTYTSPTLASGFGSHMAQPLLREAYEKRQAQGKSGEREGELMSRDEAVAVLEDCMKVLYYRDARSMNKYQIATITAQGVDISASKSNETEWKFAEGLRGYGPQKQ</sequence>
<keyword evidence="2" id="KW-1185">Reference proteome</keyword>
<reference evidence="1" key="1">
    <citation type="submission" date="2023-04" db="EMBL/GenBank/DDBJ databases">
        <title>Draft Genome sequencing of Naganishia species isolated from polar environments using Oxford Nanopore Technology.</title>
        <authorList>
            <person name="Leo P."/>
            <person name="Venkateswaran K."/>
        </authorList>
    </citation>
    <scope>NUCLEOTIDE SEQUENCE</scope>
    <source>
        <strain evidence="1">MNA-CCFEE 5425</strain>
    </source>
</reference>
<protein>
    <submittedName>
        <fullName evidence="1">Uncharacterized protein</fullName>
    </submittedName>
</protein>
<evidence type="ECO:0000313" key="1">
    <source>
        <dbReference type="EMBL" id="KAJ9121522.1"/>
    </source>
</evidence>
<proteinExistence type="predicted"/>
<name>A0ACC2XC72_9TREE</name>
<gene>
    <name evidence="1" type="ORF">QFC22_002140</name>
</gene>
<evidence type="ECO:0000313" key="2">
    <source>
        <dbReference type="Proteomes" id="UP001243375"/>
    </source>
</evidence>
<organism evidence="1 2">
    <name type="scientific">Naganishia vaughanmartiniae</name>
    <dbReference type="NCBI Taxonomy" id="1424756"/>
    <lineage>
        <taxon>Eukaryota</taxon>
        <taxon>Fungi</taxon>
        <taxon>Dikarya</taxon>
        <taxon>Basidiomycota</taxon>
        <taxon>Agaricomycotina</taxon>
        <taxon>Tremellomycetes</taxon>
        <taxon>Filobasidiales</taxon>
        <taxon>Filobasidiaceae</taxon>
        <taxon>Naganishia</taxon>
    </lineage>
</organism>
<comment type="caution">
    <text evidence="1">The sequence shown here is derived from an EMBL/GenBank/DDBJ whole genome shotgun (WGS) entry which is preliminary data.</text>
</comment>